<evidence type="ECO:0000313" key="3">
    <source>
        <dbReference type="Proteomes" id="UP000325797"/>
    </source>
</evidence>
<reference evidence="2 3" key="1">
    <citation type="submission" date="2019-08" db="EMBL/GenBank/DDBJ databases">
        <title>Hyperibacter terrae gen. nov., sp. nov. and Hyperibacter viscosus sp. nov., two new members in the family Rhodospirillaceae isolated from the rhizosphere of Hypericum perforatum.</title>
        <authorList>
            <person name="Noviana Z."/>
        </authorList>
    </citation>
    <scope>NUCLEOTIDE SEQUENCE [LARGE SCALE GENOMIC DNA]</scope>
    <source>
        <strain evidence="2 3">R5959</strain>
    </source>
</reference>
<dbReference type="RefSeq" id="WP_151118600.1">
    <property type="nucleotide sequence ID" value="NZ_CP042582.1"/>
</dbReference>
<protein>
    <recommendedName>
        <fullName evidence="4">Lipoprotein</fullName>
    </recommendedName>
</protein>
<evidence type="ECO:0000313" key="2">
    <source>
        <dbReference type="EMBL" id="QEX23184.1"/>
    </source>
</evidence>
<gene>
    <name evidence="2" type="ORF">FRZ61_31190</name>
</gene>
<name>A0A5J6N1L8_9PROT</name>
<accession>A0A5J6N1L8</accession>
<proteinExistence type="predicted"/>
<dbReference type="EMBL" id="CP042582">
    <property type="protein sequence ID" value="QEX23184.1"/>
    <property type="molecule type" value="Genomic_DNA"/>
</dbReference>
<dbReference type="OrthoDB" id="7362049at2"/>
<evidence type="ECO:0000256" key="1">
    <source>
        <dbReference type="SAM" id="SignalP"/>
    </source>
</evidence>
<dbReference type="AlphaFoldDB" id="A0A5J6N1L8"/>
<dbReference type="Proteomes" id="UP000325797">
    <property type="component" value="Chromosome"/>
</dbReference>
<dbReference type="KEGG" id="hadh:FRZ61_31190"/>
<organism evidence="2 3">
    <name type="scientific">Hypericibacter adhaerens</name>
    <dbReference type="NCBI Taxonomy" id="2602016"/>
    <lineage>
        <taxon>Bacteria</taxon>
        <taxon>Pseudomonadati</taxon>
        <taxon>Pseudomonadota</taxon>
        <taxon>Alphaproteobacteria</taxon>
        <taxon>Rhodospirillales</taxon>
        <taxon>Dongiaceae</taxon>
        <taxon>Hypericibacter</taxon>
    </lineage>
</organism>
<keyword evidence="1" id="KW-0732">Signal</keyword>
<keyword evidence="3" id="KW-1185">Reference proteome</keyword>
<evidence type="ECO:0008006" key="4">
    <source>
        <dbReference type="Google" id="ProtNLM"/>
    </source>
</evidence>
<feature type="signal peptide" evidence="1">
    <location>
        <begin position="1"/>
        <end position="26"/>
    </location>
</feature>
<sequence length="110" mass="11687">MLKTIVLYLILGASLALQGCAGVAVAGVTAGTIAVDQKLPPDYIAGWIMDQDCSSFKLESTGKYCRTPEEIADEEAAAHPPAPVYYCYKTLGVVDCTAKPMAGEEARLMQ</sequence>
<feature type="chain" id="PRO_5023904490" description="Lipoprotein" evidence="1">
    <location>
        <begin position="27"/>
        <end position="110"/>
    </location>
</feature>
<dbReference type="PROSITE" id="PS51257">
    <property type="entry name" value="PROKAR_LIPOPROTEIN"/>
    <property type="match status" value="1"/>
</dbReference>